<gene>
    <name evidence="3" type="ORF">GCM10009759_04290</name>
</gene>
<dbReference type="Gene3D" id="1.10.443.10">
    <property type="entry name" value="Intergrase catalytic core"/>
    <property type="match status" value="1"/>
</dbReference>
<accession>A0ABP5HRA1</accession>
<dbReference type="InterPro" id="IPR013762">
    <property type="entry name" value="Integrase-like_cat_sf"/>
</dbReference>
<dbReference type="SUPFAM" id="SSF56349">
    <property type="entry name" value="DNA breaking-rejoining enzymes"/>
    <property type="match status" value="1"/>
</dbReference>
<evidence type="ECO:0000313" key="4">
    <source>
        <dbReference type="Proteomes" id="UP001500897"/>
    </source>
</evidence>
<feature type="region of interest" description="Disordered" evidence="2">
    <location>
        <begin position="1"/>
        <end position="23"/>
    </location>
</feature>
<dbReference type="EMBL" id="BAAANS010000002">
    <property type="protein sequence ID" value="GAA2084902.1"/>
    <property type="molecule type" value="Genomic_DNA"/>
</dbReference>
<dbReference type="Proteomes" id="UP001500897">
    <property type="component" value="Unassembled WGS sequence"/>
</dbReference>
<evidence type="ECO:0000256" key="1">
    <source>
        <dbReference type="ARBA" id="ARBA00023172"/>
    </source>
</evidence>
<evidence type="ECO:0008006" key="5">
    <source>
        <dbReference type="Google" id="ProtNLM"/>
    </source>
</evidence>
<name>A0ABP5HRA1_9ACTN</name>
<organism evidence="3 4">
    <name type="scientific">Kitasatospora saccharophila</name>
    <dbReference type="NCBI Taxonomy" id="407973"/>
    <lineage>
        <taxon>Bacteria</taxon>
        <taxon>Bacillati</taxon>
        <taxon>Actinomycetota</taxon>
        <taxon>Actinomycetes</taxon>
        <taxon>Kitasatosporales</taxon>
        <taxon>Streptomycetaceae</taxon>
        <taxon>Kitasatospora</taxon>
    </lineage>
</organism>
<reference evidence="4" key="1">
    <citation type="journal article" date="2019" name="Int. J. Syst. Evol. Microbiol.">
        <title>The Global Catalogue of Microorganisms (GCM) 10K type strain sequencing project: providing services to taxonomists for standard genome sequencing and annotation.</title>
        <authorList>
            <consortium name="The Broad Institute Genomics Platform"/>
            <consortium name="The Broad Institute Genome Sequencing Center for Infectious Disease"/>
            <person name="Wu L."/>
            <person name="Ma J."/>
        </authorList>
    </citation>
    <scope>NUCLEOTIDE SEQUENCE [LARGE SCALE GENOMIC DNA]</scope>
    <source>
        <strain evidence="4">JCM 14559</strain>
    </source>
</reference>
<sequence>MNATTPEGRGAQSGDLPSNSRPETALLPVIRPLTIQEAGKFLRATTGVFARYAAVERLALLAGLRPSEIADLAHRGHVERRGLRWHVTVVGGKCPRTIAVAHLVGDALQDLADGRLHQHGPLYAPLPQYATLGRVVDHLGAALEDSGLGDASVHAIRGFLVKQLPKAVDPGRAYAYLGEAGTSASELPAGWDIEVAELIDQYFSLLANS</sequence>
<evidence type="ECO:0000256" key="2">
    <source>
        <dbReference type="SAM" id="MobiDB-lite"/>
    </source>
</evidence>
<keyword evidence="1" id="KW-0233">DNA recombination</keyword>
<comment type="caution">
    <text evidence="3">The sequence shown here is derived from an EMBL/GenBank/DDBJ whole genome shotgun (WGS) entry which is preliminary data.</text>
</comment>
<protein>
    <recommendedName>
        <fullName evidence="5">Tyr recombinase domain-containing protein</fullName>
    </recommendedName>
</protein>
<proteinExistence type="predicted"/>
<dbReference type="RefSeq" id="WP_344549944.1">
    <property type="nucleotide sequence ID" value="NZ_BAAANS010000002.1"/>
</dbReference>
<keyword evidence="4" id="KW-1185">Reference proteome</keyword>
<evidence type="ECO:0000313" key="3">
    <source>
        <dbReference type="EMBL" id="GAA2084902.1"/>
    </source>
</evidence>
<dbReference type="InterPro" id="IPR011010">
    <property type="entry name" value="DNA_brk_join_enz"/>
</dbReference>